<organism evidence="2 3">
    <name type="scientific">Fopius arisanus</name>
    <dbReference type="NCBI Taxonomy" id="64838"/>
    <lineage>
        <taxon>Eukaryota</taxon>
        <taxon>Metazoa</taxon>
        <taxon>Ecdysozoa</taxon>
        <taxon>Arthropoda</taxon>
        <taxon>Hexapoda</taxon>
        <taxon>Insecta</taxon>
        <taxon>Pterygota</taxon>
        <taxon>Neoptera</taxon>
        <taxon>Endopterygota</taxon>
        <taxon>Hymenoptera</taxon>
        <taxon>Apocrita</taxon>
        <taxon>Ichneumonoidea</taxon>
        <taxon>Braconidae</taxon>
        <taxon>Opiinae</taxon>
        <taxon>Fopius</taxon>
    </lineage>
</organism>
<evidence type="ECO:0000313" key="2">
    <source>
        <dbReference type="Proteomes" id="UP000694866"/>
    </source>
</evidence>
<evidence type="ECO:0000313" key="3">
    <source>
        <dbReference type="RefSeq" id="XP_011314829.1"/>
    </source>
</evidence>
<accession>A0A9R1TT64</accession>
<feature type="region of interest" description="Disordered" evidence="1">
    <location>
        <begin position="82"/>
        <end position="126"/>
    </location>
</feature>
<gene>
    <name evidence="3" type="primary">LOC105273850</name>
</gene>
<dbReference type="AlphaFoldDB" id="A0A9R1TT64"/>
<evidence type="ECO:0000256" key="1">
    <source>
        <dbReference type="SAM" id="MobiDB-lite"/>
    </source>
</evidence>
<dbReference type="Proteomes" id="UP000694866">
    <property type="component" value="Unplaced"/>
</dbReference>
<reference evidence="3" key="1">
    <citation type="submission" date="2025-08" db="UniProtKB">
        <authorList>
            <consortium name="RefSeq"/>
        </authorList>
    </citation>
    <scope>IDENTIFICATION</scope>
    <source>
        <strain evidence="3">USDA-PBARC FA_bdor</strain>
        <tissue evidence="3">Whole organism</tissue>
    </source>
</reference>
<proteinExistence type="predicted"/>
<feature type="compositionally biased region" description="Basic and acidic residues" evidence="1">
    <location>
        <begin position="111"/>
        <end position="120"/>
    </location>
</feature>
<dbReference type="RefSeq" id="XP_011314829.1">
    <property type="nucleotide sequence ID" value="XM_011316527.1"/>
</dbReference>
<keyword evidence="2" id="KW-1185">Reference proteome</keyword>
<name>A0A9R1TT64_9HYME</name>
<dbReference type="OrthoDB" id="7675643at2759"/>
<sequence>MAAAKCPEPVEEQKVMKDRKMTDAERLVKLEKEVTLLRNDFDRMKWEQAVAETAIGRAIIRGSASLGNGGFCPMVDSAGPVKNRQVMDDPQKNPCTKIPSQLSGKNAITDGKQKQGKEECGYFTLG</sequence>
<dbReference type="KEGG" id="fas:105273850"/>
<protein>
    <submittedName>
        <fullName evidence="3">Uncharacterized protein</fullName>
    </submittedName>
</protein>
<dbReference type="GeneID" id="105273850"/>